<dbReference type="GO" id="GO:0004674">
    <property type="term" value="F:protein serine/threonine kinase activity"/>
    <property type="evidence" value="ECO:0007669"/>
    <property type="project" value="TreeGrafter"/>
</dbReference>
<organism evidence="6">
    <name type="scientific">Hydatigena taeniaeformis</name>
    <name type="common">Feline tapeworm</name>
    <name type="synonym">Taenia taeniaeformis</name>
    <dbReference type="NCBI Taxonomy" id="6205"/>
    <lineage>
        <taxon>Eukaryota</taxon>
        <taxon>Metazoa</taxon>
        <taxon>Spiralia</taxon>
        <taxon>Lophotrochozoa</taxon>
        <taxon>Platyhelminthes</taxon>
        <taxon>Cestoda</taxon>
        <taxon>Eucestoda</taxon>
        <taxon>Cyclophyllidea</taxon>
        <taxon>Taeniidae</taxon>
        <taxon>Hydatigera</taxon>
    </lineage>
</organism>
<dbReference type="Pfam" id="PF00069">
    <property type="entry name" value="Pkinase"/>
    <property type="match status" value="1"/>
</dbReference>
<reference evidence="4 5" key="2">
    <citation type="submission" date="2018-11" db="EMBL/GenBank/DDBJ databases">
        <authorList>
            <consortium name="Pathogen Informatics"/>
        </authorList>
    </citation>
    <scope>NUCLEOTIDE SEQUENCE [LARGE SCALE GENOMIC DNA]</scope>
</reference>
<evidence type="ECO:0000313" key="5">
    <source>
        <dbReference type="Proteomes" id="UP000274429"/>
    </source>
</evidence>
<dbReference type="PROSITE" id="PS50011">
    <property type="entry name" value="PROTEIN_KINASE_DOM"/>
    <property type="match status" value="1"/>
</dbReference>
<protein>
    <submittedName>
        <fullName evidence="6">Protein kinase domain-containing protein</fullName>
    </submittedName>
</protein>
<dbReference type="SUPFAM" id="SSF56112">
    <property type="entry name" value="Protein kinase-like (PK-like)"/>
    <property type="match status" value="1"/>
</dbReference>
<dbReference type="Gene3D" id="1.10.510.10">
    <property type="entry name" value="Transferase(Phosphotransferase) domain 1"/>
    <property type="match status" value="1"/>
</dbReference>
<keyword evidence="1" id="KW-0547">Nucleotide-binding</keyword>
<dbReference type="Proteomes" id="UP000274429">
    <property type="component" value="Unassembled WGS sequence"/>
</dbReference>
<dbReference type="GO" id="GO:0005737">
    <property type="term" value="C:cytoplasm"/>
    <property type="evidence" value="ECO:0007669"/>
    <property type="project" value="TreeGrafter"/>
</dbReference>
<evidence type="ECO:0000256" key="1">
    <source>
        <dbReference type="ARBA" id="ARBA00022741"/>
    </source>
</evidence>
<dbReference type="InterPro" id="IPR000719">
    <property type="entry name" value="Prot_kinase_dom"/>
</dbReference>
<sequence>MPHISKLIDFGSSVVLESQDNDYLRGTIGTPAFLAPECVQGTGEAYSGRKADIWALGITLALMLTGKLLYDGFTKYDVIEAIRTKPLDIEKSELFKSVDIHVINLLENALNRNPEERFSALKLKVL</sequence>
<feature type="domain" description="Protein kinase" evidence="3">
    <location>
        <begin position="1"/>
        <end position="126"/>
    </location>
</feature>
<dbReference type="WBParaSite" id="TTAC_0000238701-mRNA-1">
    <property type="protein sequence ID" value="TTAC_0000238701-mRNA-1"/>
    <property type="gene ID" value="TTAC_0000238701"/>
</dbReference>
<dbReference type="GO" id="GO:0005524">
    <property type="term" value="F:ATP binding"/>
    <property type="evidence" value="ECO:0007669"/>
    <property type="project" value="UniProtKB-KW"/>
</dbReference>
<dbReference type="GO" id="GO:0035556">
    <property type="term" value="P:intracellular signal transduction"/>
    <property type="evidence" value="ECO:0007669"/>
    <property type="project" value="TreeGrafter"/>
</dbReference>
<keyword evidence="2" id="KW-0067">ATP-binding</keyword>
<evidence type="ECO:0000313" key="6">
    <source>
        <dbReference type="WBParaSite" id="TTAC_0000238701-mRNA-1"/>
    </source>
</evidence>
<reference evidence="6" key="1">
    <citation type="submission" date="2017-02" db="UniProtKB">
        <authorList>
            <consortium name="WormBaseParasite"/>
        </authorList>
    </citation>
    <scope>IDENTIFICATION</scope>
</reference>
<dbReference type="SMART" id="SM00220">
    <property type="entry name" value="S_TKc"/>
    <property type="match status" value="1"/>
</dbReference>
<dbReference type="EMBL" id="UYWX01001011">
    <property type="protein sequence ID" value="VDM19836.1"/>
    <property type="molecule type" value="Genomic_DNA"/>
</dbReference>
<dbReference type="OrthoDB" id="68483at2759"/>
<keyword evidence="5" id="KW-1185">Reference proteome</keyword>
<proteinExistence type="predicted"/>
<dbReference type="PANTHER" id="PTHR24346:SF77">
    <property type="entry name" value="SERINE THREONINE PROTEIN KINASE"/>
    <property type="match status" value="1"/>
</dbReference>
<dbReference type="STRING" id="6205.A0A0R3WNP9"/>
<accession>A0A0R3WNP9</accession>
<gene>
    <name evidence="4" type="ORF">TTAC_LOCUS2374</name>
</gene>
<evidence type="ECO:0000256" key="2">
    <source>
        <dbReference type="ARBA" id="ARBA00022840"/>
    </source>
</evidence>
<evidence type="ECO:0000313" key="4">
    <source>
        <dbReference type="EMBL" id="VDM19836.1"/>
    </source>
</evidence>
<dbReference type="PANTHER" id="PTHR24346">
    <property type="entry name" value="MAP/MICROTUBULE AFFINITY-REGULATING KINASE"/>
    <property type="match status" value="1"/>
</dbReference>
<name>A0A0R3WNP9_HYDTA</name>
<evidence type="ECO:0000259" key="3">
    <source>
        <dbReference type="PROSITE" id="PS50011"/>
    </source>
</evidence>
<dbReference type="AlphaFoldDB" id="A0A0R3WNP9"/>
<dbReference type="InterPro" id="IPR011009">
    <property type="entry name" value="Kinase-like_dom_sf"/>
</dbReference>